<proteinExistence type="predicted"/>
<dbReference type="Proteomes" id="UP000235023">
    <property type="component" value="Unassembled WGS sequence"/>
</dbReference>
<keyword evidence="2" id="KW-1185">Reference proteome</keyword>
<organism evidence="1 2">
    <name type="scientific">Aspergillus taichungensis</name>
    <dbReference type="NCBI Taxonomy" id="482145"/>
    <lineage>
        <taxon>Eukaryota</taxon>
        <taxon>Fungi</taxon>
        <taxon>Dikarya</taxon>
        <taxon>Ascomycota</taxon>
        <taxon>Pezizomycotina</taxon>
        <taxon>Eurotiomycetes</taxon>
        <taxon>Eurotiomycetidae</taxon>
        <taxon>Eurotiales</taxon>
        <taxon>Aspergillaceae</taxon>
        <taxon>Aspergillus</taxon>
        <taxon>Aspergillus subgen. Circumdati</taxon>
    </lineage>
</organism>
<evidence type="ECO:0000313" key="2">
    <source>
        <dbReference type="Proteomes" id="UP000235023"/>
    </source>
</evidence>
<name>A0A2J5HK58_9EURO</name>
<sequence length="112" mass="12382">MSAADPRSTIQAPKGWSKDDRKLGIQGYWGKDEEGQFVAKRHGLEEAKPILVREGGDVLYLFQAGENYYFLDPIQGEVTQIVEPKTLAEIVTTMSEPGGSLARKDVKQTVSL</sequence>
<dbReference type="AlphaFoldDB" id="A0A2J5HK58"/>
<accession>A0A2J5HK58</accession>
<reference evidence="2" key="1">
    <citation type="submission" date="2017-12" db="EMBL/GenBank/DDBJ databases">
        <authorList>
            <consortium name="DOE Joint Genome Institute"/>
            <person name="Mondo S.J."/>
            <person name="Kjaerbolling I."/>
            <person name="Vesth T.C."/>
            <person name="Frisvad J.C."/>
            <person name="Nybo J.L."/>
            <person name="Theobald S."/>
            <person name="Kuo A."/>
            <person name="Bowyer P."/>
            <person name="Matsuda Y."/>
            <person name="Lyhne E.K."/>
            <person name="Kogle M.E."/>
            <person name="Clum A."/>
            <person name="Lipzen A."/>
            <person name="Salamov A."/>
            <person name="Ngan C.Y."/>
            <person name="Daum C."/>
            <person name="Chiniquy J."/>
            <person name="Barry K."/>
            <person name="LaButti K."/>
            <person name="Haridas S."/>
            <person name="Simmons B.A."/>
            <person name="Magnuson J.K."/>
            <person name="Mortensen U.H."/>
            <person name="Larsen T.O."/>
            <person name="Grigoriev I.V."/>
            <person name="Baker S.E."/>
            <person name="Andersen M.R."/>
            <person name="Nordberg H.P."/>
            <person name="Cantor M.N."/>
            <person name="Hua S.X."/>
        </authorList>
    </citation>
    <scope>NUCLEOTIDE SEQUENCE [LARGE SCALE GENOMIC DNA]</scope>
    <source>
        <strain evidence="2">IBT 19404</strain>
    </source>
</reference>
<gene>
    <name evidence="1" type="ORF">BDW42DRAFT_157684</name>
</gene>
<evidence type="ECO:0000313" key="1">
    <source>
        <dbReference type="EMBL" id="PLN77511.1"/>
    </source>
</evidence>
<protein>
    <submittedName>
        <fullName evidence="1">Uncharacterized protein</fullName>
    </submittedName>
</protein>
<dbReference type="OrthoDB" id="4486068at2759"/>
<dbReference type="EMBL" id="KZ559594">
    <property type="protein sequence ID" value="PLN77511.1"/>
    <property type="molecule type" value="Genomic_DNA"/>
</dbReference>